<dbReference type="Proteomes" id="UP001337655">
    <property type="component" value="Unassembled WGS sequence"/>
</dbReference>
<dbReference type="InterPro" id="IPR050742">
    <property type="entry name" value="Helicase_Restrict-Modif_Enz"/>
</dbReference>
<dbReference type="PANTHER" id="PTHR47396:SF1">
    <property type="entry name" value="ATP-DEPENDENT HELICASE IRC3-RELATED"/>
    <property type="match status" value="1"/>
</dbReference>
<proteinExistence type="predicted"/>
<dbReference type="GO" id="GO:0016787">
    <property type="term" value="F:hydrolase activity"/>
    <property type="evidence" value="ECO:0007669"/>
    <property type="project" value="InterPro"/>
</dbReference>
<feature type="domain" description="Helicase C-terminal" evidence="4">
    <location>
        <begin position="287"/>
        <end position="439"/>
    </location>
</feature>
<dbReference type="PANTHER" id="PTHR47396">
    <property type="entry name" value="TYPE I RESTRICTION ENZYME ECOKI R PROTEIN"/>
    <property type="match status" value="1"/>
</dbReference>
<feature type="domain" description="Helicase ATP-binding" evidence="3">
    <location>
        <begin position="66"/>
        <end position="232"/>
    </location>
</feature>
<gene>
    <name evidence="5" type="primary">irc3</name>
    <name evidence="5" type="ORF">LTR77_000627</name>
</gene>
<evidence type="ECO:0000313" key="5">
    <source>
        <dbReference type="EMBL" id="KAK5175488.1"/>
    </source>
</evidence>
<evidence type="ECO:0000259" key="4">
    <source>
        <dbReference type="PROSITE" id="PS51194"/>
    </source>
</evidence>
<keyword evidence="1 5" id="KW-0547">Nucleotide-binding</keyword>
<evidence type="ECO:0000256" key="2">
    <source>
        <dbReference type="SAM" id="MobiDB-lite"/>
    </source>
</evidence>
<dbReference type="GO" id="GO:0005759">
    <property type="term" value="C:mitochondrial matrix"/>
    <property type="evidence" value="ECO:0007669"/>
    <property type="project" value="TreeGrafter"/>
</dbReference>
<dbReference type="GO" id="GO:0032042">
    <property type="term" value="P:mitochondrial DNA metabolic process"/>
    <property type="evidence" value="ECO:0007669"/>
    <property type="project" value="TreeGrafter"/>
</dbReference>
<dbReference type="SMART" id="SM00487">
    <property type="entry name" value="DEXDc"/>
    <property type="match status" value="1"/>
</dbReference>
<keyword evidence="1 5" id="KW-0347">Helicase</keyword>
<dbReference type="InterPro" id="IPR001650">
    <property type="entry name" value="Helicase_C-like"/>
</dbReference>
<dbReference type="SUPFAM" id="SSF52540">
    <property type="entry name" value="P-loop containing nucleoside triphosphate hydrolases"/>
    <property type="match status" value="1"/>
</dbReference>
<dbReference type="Pfam" id="PF00271">
    <property type="entry name" value="Helicase_C"/>
    <property type="match status" value="1"/>
</dbReference>
<dbReference type="SMART" id="SM00490">
    <property type="entry name" value="HELICc"/>
    <property type="match status" value="1"/>
</dbReference>
<dbReference type="CDD" id="cd18799">
    <property type="entry name" value="SF2_C_EcoAI-like"/>
    <property type="match status" value="1"/>
</dbReference>
<name>A0AAV9PQH0_9PEZI</name>
<feature type="region of interest" description="Disordered" evidence="2">
    <location>
        <begin position="629"/>
        <end position="656"/>
    </location>
</feature>
<dbReference type="EMBL" id="JAVRRT010000001">
    <property type="protein sequence ID" value="KAK5175488.1"/>
    <property type="molecule type" value="Genomic_DNA"/>
</dbReference>
<feature type="compositionally biased region" description="Basic and acidic residues" evidence="2">
    <location>
        <begin position="631"/>
        <end position="644"/>
    </location>
</feature>
<keyword evidence="1 5" id="KW-0378">Hydrolase</keyword>
<dbReference type="PROSITE" id="PS51192">
    <property type="entry name" value="HELICASE_ATP_BIND_1"/>
    <property type="match status" value="1"/>
</dbReference>
<dbReference type="GO" id="GO:0070125">
    <property type="term" value="P:mitochondrial translational elongation"/>
    <property type="evidence" value="ECO:0007669"/>
    <property type="project" value="TreeGrafter"/>
</dbReference>
<keyword evidence="6" id="KW-1185">Reference proteome</keyword>
<accession>A0AAV9PQH0</accession>
<evidence type="ECO:0000313" key="6">
    <source>
        <dbReference type="Proteomes" id="UP001337655"/>
    </source>
</evidence>
<dbReference type="InterPro" id="IPR014001">
    <property type="entry name" value="Helicase_ATP-bd"/>
</dbReference>
<dbReference type="GO" id="GO:0005524">
    <property type="term" value="F:ATP binding"/>
    <property type="evidence" value="ECO:0007669"/>
    <property type="project" value="InterPro"/>
</dbReference>
<evidence type="ECO:0000259" key="3">
    <source>
        <dbReference type="PROSITE" id="PS51192"/>
    </source>
</evidence>
<dbReference type="GO" id="GO:0000403">
    <property type="term" value="F:Y-form DNA binding"/>
    <property type="evidence" value="ECO:0007669"/>
    <property type="project" value="TreeGrafter"/>
</dbReference>
<dbReference type="Pfam" id="PF04851">
    <property type="entry name" value="ResIII"/>
    <property type="match status" value="1"/>
</dbReference>
<organism evidence="5 6">
    <name type="scientific">Saxophila tyrrhenica</name>
    <dbReference type="NCBI Taxonomy" id="1690608"/>
    <lineage>
        <taxon>Eukaryota</taxon>
        <taxon>Fungi</taxon>
        <taxon>Dikarya</taxon>
        <taxon>Ascomycota</taxon>
        <taxon>Pezizomycotina</taxon>
        <taxon>Dothideomycetes</taxon>
        <taxon>Dothideomycetidae</taxon>
        <taxon>Mycosphaerellales</taxon>
        <taxon>Extremaceae</taxon>
        <taxon>Saxophila</taxon>
    </lineage>
</organism>
<dbReference type="GeneID" id="89921977"/>
<dbReference type="InterPro" id="IPR027417">
    <property type="entry name" value="P-loop_NTPase"/>
</dbReference>
<dbReference type="InterPro" id="IPR006935">
    <property type="entry name" value="Helicase/UvrB_N"/>
</dbReference>
<dbReference type="AlphaFoldDB" id="A0AAV9PQH0"/>
<dbReference type="GO" id="GO:0036121">
    <property type="term" value="F:double-stranded DNA helicase activity"/>
    <property type="evidence" value="ECO:0007669"/>
    <property type="project" value="TreeGrafter"/>
</dbReference>
<keyword evidence="1 5" id="KW-0067">ATP-binding</keyword>
<dbReference type="RefSeq" id="XP_064664126.1">
    <property type="nucleotide sequence ID" value="XM_064797892.1"/>
</dbReference>
<sequence length="656" mass="72591">MRPLVHGLRVLRSSPRIAGALSGLQRYAIRASRVRWFSKETPRWRADTSQIQLRPYQDDCIESVLQYLKNGSKRLGVSLATGSGKTVVFSHLIDAVPPPNQDATQTLILAHRRELIEQAAQTCRNIYPDKIVDVEMADMHATGLADITVASVQSITSGDRLSRYDPRRFKLVLVDETHHIVASTYHTVLEYFGLATKEDAERGVTALVGVSATFSRADGLSLGAAIDHIVYHMDYIDMIEGDWLAPLRFTTVQSGVNLSTVKSTETGDYQTGQLVKVVNTPEINEITVRSWLAIAEGRKSTLAFCVDLNHVAALSSTFRAHGIDAQYVTGLTRKKQRAEILAAFKAGELPVLINCGLYTEGTDIPNIDCVILARPTKSRNLLIQMVGRGLRKSPGKEDCHIIDMVASLDKGIVTTPTLFGLDPHEIVEDATASTLKELKSRRERGLEMEAAAKAAFENASGGSSFDGNITFTHFDVNSLVESTSGERHIRGLSRLAWVQVDSSRYILSDKTGSYLTLSKQEDDYVVKFTQILRGHVKGKSPYMRPRDIVSTPTLEHAINAADTYAKKHFLRAVIALSAPWRGMDATPQQIVHLNKFRAEDKKLEPGSITKGRAADWITKLKHGATKVAKRLQAEKAQEEKEEKKRSGKAAPAWWKN</sequence>
<reference evidence="5 6" key="1">
    <citation type="submission" date="2023-08" db="EMBL/GenBank/DDBJ databases">
        <title>Black Yeasts Isolated from many extreme environments.</title>
        <authorList>
            <person name="Coleine C."/>
            <person name="Stajich J.E."/>
            <person name="Selbmann L."/>
        </authorList>
    </citation>
    <scope>NUCLEOTIDE SEQUENCE [LARGE SCALE GENOMIC DNA]</scope>
    <source>
        <strain evidence="5 6">CCFEE 5935</strain>
    </source>
</reference>
<evidence type="ECO:0000256" key="1">
    <source>
        <dbReference type="ARBA" id="ARBA00022806"/>
    </source>
</evidence>
<dbReference type="PROSITE" id="PS51194">
    <property type="entry name" value="HELICASE_CTER"/>
    <property type="match status" value="1"/>
</dbReference>
<protein>
    <submittedName>
        <fullName evidence="5">ATP-dependent helicase IRC3</fullName>
    </submittedName>
</protein>
<comment type="caution">
    <text evidence="5">The sequence shown here is derived from an EMBL/GenBank/DDBJ whole genome shotgun (WGS) entry which is preliminary data.</text>
</comment>
<dbReference type="Gene3D" id="3.40.50.300">
    <property type="entry name" value="P-loop containing nucleotide triphosphate hydrolases"/>
    <property type="match status" value="2"/>
</dbReference>
<dbReference type="GO" id="GO:0061749">
    <property type="term" value="F:forked DNA-dependent helicase activity"/>
    <property type="evidence" value="ECO:0007669"/>
    <property type="project" value="TreeGrafter"/>
</dbReference>